<feature type="coiled-coil region" evidence="1">
    <location>
        <begin position="1"/>
        <end position="35"/>
    </location>
</feature>
<protein>
    <recommendedName>
        <fullName evidence="5">Transposase</fullName>
    </recommendedName>
</protein>
<dbReference type="EMBL" id="QNTQ01000010">
    <property type="protein sequence ID" value="RBI84718.1"/>
    <property type="molecule type" value="Genomic_DNA"/>
</dbReference>
<evidence type="ECO:0000256" key="1">
    <source>
        <dbReference type="SAM" id="Coils"/>
    </source>
</evidence>
<reference evidence="3 4" key="1">
    <citation type="submission" date="2018-07" db="EMBL/GenBank/DDBJ databases">
        <title>Rhodosalinus sp. strain E84T genomic sequence and assembly.</title>
        <authorList>
            <person name="Liu Z.-W."/>
            <person name="Lu D.-C."/>
        </authorList>
    </citation>
    <scope>NUCLEOTIDE SEQUENCE [LARGE SCALE GENOMIC DNA]</scope>
    <source>
        <strain evidence="3 4">E84</strain>
    </source>
</reference>
<dbReference type="AlphaFoldDB" id="A0A365U7S0"/>
<dbReference type="Proteomes" id="UP000253370">
    <property type="component" value="Unassembled WGS sequence"/>
</dbReference>
<sequence length="63" mass="7178">MEELQARNRLLVAQAEALRARLAEAEDEIVRLTRLLEQATPDAPDPKTGRRRGPLATLRRAFR</sequence>
<evidence type="ECO:0008006" key="5">
    <source>
        <dbReference type="Google" id="ProtNLM"/>
    </source>
</evidence>
<gene>
    <name evidence="3" type="ORF">DRV85_12270</name>
</gene>
<comment type="caution">
    <text evidence="3">The sequence shown here is derived from an EMBL/GenBank/DDBJ whole genome shotgun (WGS) entry which is preliminary data.</text>
</comment>
<evidence type="ECO:0000256" key="2">
    <source>
        <dbReference type="SAM" id="MobiDB-lite"/>
    </source>
</evidence>
<evidence type="ECO:0000313" key="4">
    <source>
        <dbReference type="Proteomes" id="UP000253370"/>
    </source>
</evidence>
<organism evidence="3 4">
    <name type="scientific">Rhodosalinus halophilus</name>
    <dbReference type="NCBI Taxonomy" id="2259333"/>
    <lineage>
        <taxon>Bacteria</taxon>
        <taxon>Pseudomonadati</taxon>
        <taxon>Pseudomonadota</taxon>
        <taxon>Alphaproteobacteria</taxon>
        <taxon>Rhodobacterales</taxon>
        <taxon>Paracoccaceae</taxon>
        <taxon>Rhodosalinus</taxon>
    </lineage>
</organism>
<keyword evidence="4" id="KW-1185">Reference proteome</keyword>
<keyword evidence="1" id="KW-0175">Coiled coil</keyword>
<evidence type="ECO:0000313" key="3">
    <source>
        <dbReference type="EMBL" id="RBI84718.1"/>
    </source>
</evidence>
<accession>A0A365U7S0</accession>
<proteinExistence type="predicted"/>
<feature type="region of interest" description="Disordered" evidence="2">
    <location>
        <begin position="40"/>
        <end position="63"/>
    </location>
</feature>
<name>A0A365U7S0_9RHOB</name>